<evidence type="ECO:0000313" key="3">
    <source>
        <dbReference type="Proteomes" id="UP000028981"/>
    </source>
</evidence>
<dbReference type="Pfam" id="PF01726">
    <property type="entry name" value="LexA_DNA_bind"/>
    <property type="match status" value="1"/>
</dbReference>
<dbReference type="InterPro" id="IPR036390">
    <property type="entry name" value="WH_DNA-bd_sf"/>
</dbReference>
<dbReference type="Gene3D" id="1.10.10.10">
    <property type="entry name" value="Winged helix-like DNA-binding domain superfamily/Winged helix DNA-binding domain"/>
    <property type="match status" value="1"/>
</dbReference>
<protein>
    <recommendedName>
        <fullName evidence="1">LexA repressor DNA-binding domain-containing protein</fullName>
    </recommendedName>
</protein>
<dbReference type="GO" id="GO:0006508">
    <property type="term" value="P:proteolysis"/>
    <property type="evidence" value="ECO:0007669"/>
    <property type="project" value="InterPro"/>
</dbReference>
<accession>A0A087M3K7</accession>
<keyword evidence="3" id="KW-1185">Reference proteome</keyword>
<dbReference type="EMBL" id="JQGC01000006">
    <property type="protein sequence ID" value="KFL31460.1"/>
    <property type="molecule type" value="Genomic_DNA"/>
</dbReference>
<dbReference type="STRING" id="46914.JP75_07875"/>
<comment type="caution">
    <text evidence="2">The sequence shown here is derived from an EMBL/GenBank/DDBJ whole genome shotgun (WGS) entry which is preliminary data.</text>
</comment>
<dbReference type="InterPro" id="IPR036388">
    <property type="entry name" value="WH-like_DNA-bd_sf"/>
</dbReference>
<gene>
    <name evidence="2" type="ORF">JP75_07875</name>
</gene>
<name>A0A087M3K7_9HYPH</name>
<dbReference type="Proteomes" id="UP000028981">
    <property type="component" value="Unassembled WGS sequence"/>
</dbReference>
<organism evidence="2 3">
    <name type="scientific">Devosia riboflavina</name>
    <dbReference type="NCBI Taxonomy" id="46914"/>
    <lineage>
        <taxon>Bacteria</taxon>
        <taxon>Pseudomonadati</taxon>
        <taxon>Pseudomonadota</taxon>
        <taxon>Alphaproteobacteria</taxon>
        <taxon>Hyphomicrobiales</taxon>
        <taxon>Devosiaceae</taxon>
        <taxon>Devosia</taxon>
    </lineage>
</organism>
<dbReference type="AlphaFoldDB" id="A0A087M3K7"/>
<proteinExistence type="predicted"/>
<sequence length="109" mass="11862">MDELRHIEDDLEYTARIIMAVEASGPVGLSKKQANALAFIEGFIDDRGYSPTFEEISHGLGLSSRSGAHRVVQQLIERGAVRRMAGRAQTIVIVKNGDVSTAHKNSEVA</sequence>
<dbReference type="InterPro" id="IPR006199">
    <property type="entry name" value="LexA_DNA-bd_dom"/>
</dbReference>
<dbReference type="SUPFAM" id="SSF46785">
    <property type="entry name" value="Winged helix' DNA-binding domain"/>
    <property type="match status" value="1"/>
</dbReference>
<dbReference type="GO" id="GO:0004252">
    <property type="term" value="F:serine-type endopeptidase activity"/>
    <property type="evidence" value="ECO:0007669"/>
    <property type="project" value="InterPro"/>
</dbReference>
<evidence type="ECO:0000259" key="1">
    <source>
        <dbReference type="Pfam" id="PF01726"/>
    </source>
</evidence>
<reference evidence="2 3" key="1">
    <citation type="submission" date="2014-08" db="EMBL/GenBank/DDBJ databases">
        <authorList>
            <person name="Hassan Y.I."/>
            <person name="Lepp D."/>
            <person name="Zhou T."/>
        </authorList>
    </citation>
    <scope>NUCLEOTIDE SEQUENCE [LARGE SCALE GENOMIC DNA]</scope>
    <source>
        <strain evidence="2 3">IFO13584</strain>
    </source>
</reference>
<feature type="domain" description="LexA repressor DNA-binding" evidence="1">
    <location>
        <begin position="28"/>
        <end position="89"/>
    </location>
</feature>
<evidence type="ECO:0000313" key="2">
    <source>
        <dbReference type="EMBL" id="KFL31460.1"/>
    </source>
</evidence>